<dbReference type="RefSeq" id="WP_258348187.1">
    <property type="nucleotide sequence ID" value="NZ_BAAAYK010000017.1"/>
</dbReference>
<protein>
    <submittedName>
        <fullName evidence="2">Uncharacterized protein</fullName>
    </submittedName>
</protein>
<dbReference type="EMBL" id="BAAAYK010000017">
    <property type="protein sequence ID" value="GAA3353497.1"/>
    <property type="molecule type" value="Genomic_DNA"/>
</dbReference>
<accession>A0ABP6RP64</accession>
<dbReference type="Proteomes" id="UP001500483">
    <property type="component" value="Unassembled WGS sequence"/>
</dbReference>
<evidence type="ECO:0000313" key="2">
    <source>
        <dbReference type="EMBL" id="GAA3356542.1"/>
    </source>
</evidence>
<evidence type="ECO:0000313" key="3">
    <source>
        <dbReference type="Proteomes" id="UP001500483"/>
    </source>
</evidence>
<proteinExistence type="predicted"/>
<gene>
    <name evidence="1" type="ORF">GCM10020366_07010</name>
    <name evidence="2" type="ORF">GCM10020366_20970</name>
</gene>
<reference evidence="2" key="1">
    <citation type="journal article" date="2014" name="Int. J. Syst. Evol. Microbiol.">
        <title>Complete genome of a new Firmicutes species belonging to the dominant human colonic microbiota ('Ruminococcus bicirculans') reveals two chromosomes and a selective capacity to utilize plant glucans.</title>
        <authorList>
            <consortium name="NISC Comparative Sequencing Program"/>
            <person name="Wegmann U."/>
            <person name="Louis P."/>
            <person name="Goesmann A."/>
            <person name="Henrissat B."/>
            <person name="Duncan S.H."/>
            <person name="Flint H.J."/>
        </authorList>
    </citation>
    <scope>NUCLEOTIDE SEQUENCE</scope>
    <source>
        <strain evidence="2">JCM 9687</strain>
    </source>
</reference>
<keyword evidence="3" id="KW-1185">Reference proteome</keyword>
<dbReference type="EMBL" id="BAAAYK010000038">
    <property type="protein sequence ID" value="GAA3356542.1"/>
    <property type="molecule type" value="Genomic_DNA"/>
</dbReference>
<name>A0ABP6RP64_9PSEU</name>
<comment type="caution">
    <text evidence="2">The sequence shown here is derived from an EMBL/GenBank/DDBJ whole genome shotgun (WGS) entry which is preliminary data.</text>
</comment>
<reference evidence="2" key="3">
    <citation type="submission" date="2023-12" db="EMBL/GenBank/DDBJ databases">
        <authorList>
            <person name="Sun Q."/>
            <person name="Inoue M."/>
        </authorList>
    </citation>
    <scope>NUCLEOTIDE SEQUENCE</scope>
    <source>
        <strain evidence="2">JCM 9687</strain>
    </source>
</reference>
<evidence type="ECO:0000313" key="1">
    <source>
        <dbReference type="EMBL" id="GAA3353497.1"/>
    </source>
</evidence>
<reference evidence="3" key="2">
    <citation type="journal article" date="2019" name="Int. J. Syst. Evol. Microbiol.">
        <title>The Global Catalogue of Microorganisms (GCM) 10K type strain sequencing project: providing services to taxonomists for standard genome sequencing and annotation.</title>
        <authorList>
            <consortium name="The Broad Institute Genomics Platform"/>
            <consortium name="The Broad Institute Genome Sequencing Center for Infectious Disease"/>
            <person name="Wu L."/>
            <person name="Ma J."/>
        </authorList>
    </citation>
    <scope>NUCLEOTIDE SEQUENCE [LARGE SCALE GENOMIC DNA]</scope>
    <source>
        <strain evidence="3">JCM 9687</strain>
    </source>
</reference>
<sequence length="70" mass="7728">MPAHHTITVPCRDIAFRDRAVHLGRIRRGISLRVPEEAHAILDLAQAAELHRELGAAIDGLRREADVADS</sequence>
<organism evidence="2 3">
    <name type="scientific">Saccharopolyspora gregorii</name>
    <dbReference type="NCBI Taxonomy" id="33914"/>
    <lineage>
        <taxon>Bacteria</taxon>
        <taxon>Bacillati</taxon>
        <taxon>Actinomycetota</taxon>
        <taxon>Actinomycetes</taxon>
        <taxon>Pseudonocardiales</taxon>
        <taxon>Pseudonocardiaceae</taxon>
        <taxon>Saccharopolyspora</taxon>
    </lineage>
</organism>